<dbReference type="InterPro" id="IPR018465">
    <property type="entry name" value="Scm3/HJURP"/>
</dbReference>
<dbReference type="GO" id="GO:0046982">
    <property type="term" value="F:protein heterodimerization activity"/>
    <property type="evidence" value="ECO:0007669"/>
    <property type="project" value="InterPro"/>
</dbReference>
<dbReference type="PROSITE" id="PS50039">
    <property type="entry name" value="FORK_HEAD_3"/>
    <property type="match status" value="1"/>
</dbReference>
<feature type="region of interest" description="Disordered" evidence="4">
    <location>
        <begin position="98"/>
        <end position="239"/>
    </location>
</feature>
<comment type="subcellular location">
    <subcellularLocation>
        <location evidence="2">Nucleus</location>
    </subcellularLocation>
</comment>
<feature type="region of interest" description="Disordered" evidence="4">
    <location>
        <begin position="913"/>
        <end position="951"/>
    </location>
</feature>
<dbReference type="InterPro" id="IPR000679">
    <property type="entry name" value="Znf_GATA"/>
</dbReference>
<dbReference type="GO" id="GO:0008270">
    <property type="term" value="F:zinc ion binding"/>
    <property type="evidence" value="ECO:0007669"/>
    <property type="project" value="UniProtKB-KW"/>
</dbReference>
<dbReference type="InterPro" id="IPR009072">
    <property type="entry name" value="Histone-fold"/>
</dbReference>
<dbReference type="Proteomes" id="UP001138500">
    <property type="component" value="Unassembled WGS sequence"/>
</dbReference>
<feature type="compositionally biased region" description="Low complexity" evidence="4">
    <location>
        <begin position="1411"/>
        <end position="1421"/>
    </location>
</feature>
<accession>A0A9W7SYF2</accession>
<name>A0A9W7SYF2_9PEZI</name>
<evidence type="ECO:0000259" key="6">
    <source>
        <dbReference type="PROSITE" id="PS50090"/>
    </source>
</evidence>
<feature type="region of interest" description="Disordered" evidence="4">
    <location>
        <begin position="286"/>
        <end position="392"/>
    </location>
</feature>
<feature type="region of interest" description="Disordered" evidence="4">
    <location>
        <begin position="1800"/>
        <end position="1846"/>
    </location>
</feature>
<dbReference type="GO" id="GO:0000978">
    <property type="term" value="F:RNA polymerase II cis-regulatory region sequence-specific DNA binding"/>
    <property type="evidence" value="ECO:0007669"/>
    <property type="project" value="TreeGrafter"/>
</dbReference>
<feature type="region of interest" description="Disordered" evidence="4">
    <location>
        <begin position="643"/>
        <end position="662"/>
    </location>
</feature>
<feature type="domain" description="Myb-like" evidence="6">
    <location>
        <begin position="863"/>
        <end position="913"/>
    </location>
</feature>
<dbReference type="InterPro" id="IPR036390">
    <property type="entry name" value="WH_DNA-bd_sf"/>
</dbReference>
<feature type="compositionally biased region" description="Acidic residues" evidence="4">
    <location>
        <begin position="34"/>
        <end position="51"/>
    </location>
</feature>
<dbReference type="SUPFAM" id="SSF57716">
    <property type="entry name" value="Glucocorticoid receptor-like (DNA-binding domain)"/>
    <property type="match status" value="1"/>
</dbReference>
<evidence type="ECO:0000313" key="9">
    <source>
        <dbReference type="Proteomes" id="UP001138500"/>
    </source>
</evidence>
<feature type="compositionally biased region" description="Pro residues" evidence="4">
    <location>
        <begin position="450"/>
        <end position="465"/>
    </location>
</feature>
<feature type="compositionally biased region" description="Basic and acidic residues" evidence="4">
    <location>
        <begin position="343"/>
        <end position="358"/>
    </location>
</feature>
<dbReference type="Gene3D" id="3.30.50.10">
    <property type="entry name" value="Erythroid Transcription Factor GATA-1, subunit A"/>
    <property type="match status" value="1"/>
</dbReference>
<dbReference type="InterPro" id="IPR001766">
    <property type="entry name" value="Fork_head_dom"/>
</dbReference>
<feature type="compositionally biased region" description="Basic and acidic residues" evidence="4">
    <location>
        <begin position="1770"/>
        <end position="1783"/>
    </location>
</feature>
<evidence type="ECO:0000256" key="3">
    <source>
        <dbReference type="PROSITE-ProRule" id="PRU00094"/>
    </source>
</evidence>
<dbReference type="InterPro" id="IPR001005">
    <property type="entry name" value="SANT/Myb"/>
</dbReference>
<feature type="compositionally biased region" description="Acidic residues" evidence="4">
    <location>
        <begin position="1480"/>
        <end position="1498"/>
    </location>
</feature>
<evidence type="ECO:0000259" key="7">
    <source>
        <dbReference type="PROSITE" id="PS50114"/>
    </source>
</evidence>
<organism evidence="8 9">
    <name type="scientific">Teratosphaeria destructans</name>
    <dbReference type="NCBI Taxonomy" id="418781"/>
    <lineage>
        <taxon>Eukaryota</taxon>
        <taxon>Fungi</taxon>
        <taxon>Dikarya</taxon>
        <taxon>Ascomycota</taxon>
        <taxon>Pezizomycotina</taxon>
        <taxon>Dothideomycetes</taxon>
        <taxon>Dothideomycetidae</taxon>
        <taxon>Mycosphaerellales</taxon>
        <taxon>Teratosphaeriaceae</taxon>
        <taxon>Teratosphaeria</taxon>
    </lineage>
</organism>
<feature type="compositionally biased region" description="Basic and acidic residues" evidence="4">
    <location>
        <begin position="933"/>
        <end position="942"/>
    </location>
</feature>
<dbReference type="InterPro" id="IPR013088">
    <property type="entry name" value="Znf_NHR/GATA"/>
</dbReference>
<dbReference type="Gene3D" id="1.10.10.10">
    <property type="entry name" value="Winged helix-like DNA-binding domain superfamily/Winged helix DNA-binding domain"/>
    <property type="match status" value="1"/>
</dbReference>
<dbReference type="SUPFAM" id="SSF46689">
    <property type="entry name" value="Homeodomain-like"/>
    <property type="match status" value="2"/>
</dbReference>
<keyword evidence="9" id="KW-1185">Reference proteome</keyword>
<keyword evidence="1 2" id="KW-0238">DNA-binding</keyword>
<feature type="compositionally biased region" description="Basic and acidic residues" evidence="4">
    <location>
        <begin position="1731"/>
        <end position="1746"/>
    </location>
</feature>
<feature type="region of interest" description="Disordered" evidence="4">
    <location>
        <begin position="1962"/>
        <end position="1981"/>
    </location>
</feature>
<dbReference type="Pfam" id="PF00250">
    <property type="entry name" value="Forkhead"/>
    <property type="match status" value="1"/>
</dbReference>
<sequence length="2183" mass="241830">MPARLYEPVDPDLSAQEQWPQRLPQPGDTQAEPIDLDTTDDDDNDDEEDVSPELARDRKANDARLKDRFEAIFEKYSRDFTGVGDEIDLETGEIVVDNGHLENMQDEADAGDGDSAPLQFAHAFAENLKQEELSSSYESDAEEDEDEPQDDLDTASDNDDSSGDVNDVLFSAREQSIESDTSPVEPDDESIDPKLLHLASAAQLAPACVDASGQSSTWNQSQSHSRSGTTSHSGTPDLDFMRLPEVQETMLALKSQNDIGGRAMDENAIAALGKSIASQIARFMKVPKSKGKRKKRMDAAWDYPELPEDGRRRVSTPPLPSRPRLPSLKSAISPRQAPTSKKTAKDARTKGKGKERPEPSASIWAPVAHPKIRRPRKKKQAEAPLDNTLDDPEAVTAVDEIQGDQNTVHLKRCSNCDAIATVTWRKAPDGSDMCNGCGMYLYHYGLMKPPRPPTPPPEPQAPKPPTANSSKRVVQPPRESSRHTKFTLEEDALVIKLKEFDNLSWEQIGQHFEGRSSFAAQCRYSKILLDSEKPEAAKARAALVEQGFDFVQLERDKNGGFLKKEDELLLRLCPVPPPNKDVTAPAETEGPIVIEDDETTSETTMGQGPDFSAIAAEHFPELSPQALQDRYIYHLERYVQANDPKAKKKTQPRDGLGWKESYSRPPRATGVFFSPEENVRLVQYREVNPISWEAVGHMFPGRSGMSIQKRYTRELAQRKAIVAKGGKDPYSYLFKNGVLSAIDKDAGTQEARKQILKAMERCKFTRSEDERIVRLRQEQKLDWDQMAAQFPERTPDNLQMRYEFLQARLVKPAGSGGLVEDPSIYDIPISDAPQRSEGQVAAEGREAGNAADSGGELPKLKGPRKAKAAKFSKAEDRLILKLYFDQDLDWEQISNHLPGRTAEVIERRFTKKLLPDHGDYEPDDSSDPENSDEEHAANHGDTETGDGEAVEDRQPEYLWEQHAGALPDAEFPGLEDLSDGELGPSSIFLTGSLKQHLQRSKHGLHNHQRYSKRDEDKILQLRREGLNWEAIMSEFPGRTAYELASYWNQRLKPGRTGKGQRTSITNGSGQNIKADSTDGFVGGGKASNLFTLLARGGTALHVADEVPITSAVAKAKKLQDKAFEAANAKRKGTKKKLLRRTKLLPRSLPEVQWLNENGEETVIPSIEPGECLEKLRDGTLVQRFADQTPEIHGWDDSDCESGQDSPAATERPISPAEYDETGFALVDDSSYEEVETVEPRLRSNAPTMAARNHSVARQMVKNESENETDDTDEWRPARRPGRSFGTAKRGRNSTAASSKKRKSNKRQSKRPSKRSRIVRDTETPESLVEIKDESEDEQVNIEPEQDESYERAPSLAQDHPQTPPVDLYDQDVRNQEPGQERAQPVYPDRTPELSSPALHPTYDTPARYEQQAHPYYAAPAARMYSPLREERPTEHDSWADSMDIDPALLPDATGGPHPTSKQPDISASSAPISGTSDVFDTLDPEFDDENAMSLDSDDHDIAQTRRQRASGEPLTRTRRSMRRGAASTSPPPDLLSSANNPPPFSWSELVTMALKSIASQRLSTNGIYLFLQDKFPYFKTCNAEWKKVLQTFLARSSDFARCAEKRGEDSWTFASRLVKVPERKERMPERYKEAAPDTLGTESMEDESLSVEPGPMAMQTSDHTAPANNAHPDESTETAAFLDGSETVNDFGDIQAAMVSDRSPTASHGHVALATSKEATRPSKRAVPSLTREEDTGRLLDVKETGIRSGISLMPERKRRGRPRGLGPRPLERRLMSKGRDGVPDVSDPLELRAAHAVDSAFPEPPQSDPAFEPQEDVEESSSAHSTLEPNECHGPDAPETSTDQSLTFSYRTYDKDYVIAHPEFEWVHRGHGRYRRKVLGHHEVDGLNSSETDAQKYPTKDAACATIDILSRSTQPDWDLLDGANANGTFGKDYVEDHPEPAWIHRGNGRYRRKSTAELEETTTTHYSPSRAPAAASGHARDHRTSAMTANMPSLHQAEDVPILVRSSAFGRTLTSQQQNIVTSDICREPDSSSSSESMVMSAAKQATWPLTAITSQTAVHTPVPSSPAPRTIFERLAGYVNRSTSTPQNAGSALFSRHLHGPQQRAASQAPVQYSRLHRAMTPGMGPSQRAATPAMRASSVGLGSVAARRALAREGTPFSKRVVETPPPSRDAGSEEDELA</sequence>
<keyword evidence="3" id="KW-0862">Zinc</keyword>
<dbReference type="PROSITE" id="PS50114">
    <property type="entry name" value="GATA_ZN_FINGER_2"/>
    <property type="match status" value="1"/>
</dbReference>
<feature type="region of interest" description="Disordered" evidence="4">
    <location>
        <begin position="1"/>
        <end position="62"/>
    </location>
</feature>
<dbReference type="Pfam" id="PF00320">
    <property type="entry name" value="GATA"/>
    <property type="match status" value="1"/>
</dbReference>
<evidence type="ECO:0000256" key="1">
    <source>
        <dbReference type="ARBA" id="ARBA00023125"/>
    </source>
</evidence>
<dbReference type="InterPro" id="IPR050560">
    <property type="entry name" value="MYB_TF"/>
</dbReference>
<dbReference type="SUPFAM" id="SSF46785">
    <property type="entry name" value="Winged helix' DNA-binding domain"/>
    <property type="match status" value="1"/>
</dbReference>
<reference evidence="8 9" key="1">
    <citation type="journal article" date="2018" name="IMA Fungus">
        <title>IMA Genome-F 10: Nine draft genome sequences of Claviceps purpurea s.lat., including C. arundinis, C. humidiphila, and C. cf. spartinae, pseudomolecules for the pitch canker pathogen Fusarium circinatum, draft genome of Davidsoniella eucalypti, Grosmannia galeiformis, Quambalaria eucalypti, and Teratosphaeria destructans.</title>
        <authorList>
            <person name="Wingfield B.D."/>
            <person name="Liu M."/>
            <person name="Nguyen H.D."/>
            <person name="Lane F.A."/>
            <person name="Morgan S.W."/>
            <person name="De Vos L."/>
            <person name="Wilken P.M."/>
            <person name="Duong T.A."/>
            <person name="Aylward J."/>
            <person name="Coetzee M.P."/>
            <person name="Dadej K."/>
            <person name="De Beer Z.W."/>
            <person name="Findlay W."/>
            <person name="Havenga M."/>
            <person name="Kolarik M."/>
            <person name="Menzies J.G."/>
            <person name="Naidoo K."/>
            <person name="Pochopski O."/>
            <person name="Shoukouhi P."/>
            <person name="Santana Q.C."/>
            <person name="Seifert K.A."/>
            <person name="Soal N."/>
            <person name="Steenkamp E.T."/>
            <person name="Tatham C.T."/>
            <person name="van der Nest M.A."/>
            <person name="Wingfield M.J."/>
        </authorList>
    </citation>
    <scope>NUCLEOTIDE SEQUENCE [LARGE SCALE GENOMIC DNA]</scope>
    <source>
        <strain evidence="8">CMW44962</strain>
    </source>
</reference>
<feature type="compositionally biased region" description="Basic residues" evidence="4">
    <location>
        <begin position="370"/>
        <end position="379"/>
    </location>
</feature>
<gene>
    <name evidence="8" type="ORF">Tdes44962_MAKER01704</name>
</gene>
<evidence type="ECO:0000259" key="5">
    <source>
        <dbReference type="PROSITE" id="PS50039"/>
    </source>
</evidence>
<feature type="compositionally biased region" description="Acidic residues" evidence="4">
    <location>
        <begin position="921"/>
        <end position="932"/>
    </location>
</feature>
<feature type="compositionally biased region" description="Polar residues" evidence="4">
    <location>
        <begin position="1459"/>
        <end position="1478"/>
    </location>
</feature>
<keyword evidence="2" id="KW-0539">Nucleus</keyword>
<feature type="domain" description="Myb-like" evidence="6">
    <location>
        <begin position="756"/>
        <end position="806"/>
    </location>
</feature>
<feature type="region of interest" description="Disordered" evidence="4">
    <location>
        <begin position="1713"/>
        <end position="1787"/>
    </location>
</feature>
<feature type="region of interest" description="Disordered" evidence="4">
    <location>
        <begin position="1052"/>
        <end position="1071"/>
    </location>
</feature>
<evidence type="ECO:0000256" key="4">
    <source>
        <dbReference type="SAM" id="MobiDB-lite"/>
    </source>
</evidence>
<feature type="compositionally biased region" description="Polar residues" evidence="4">
    <location>
        <begin position="1658"/>
        <end position="1667"/>
    </location>
</feature>
<feature type="compositionally biased region" description="Polar residues" evidence="4">
    <location>
        <begin position="1059"/>
        <end position="1071"/>
    </location>
</feature>
<dbReference type="Gene3D" id="1.10.20.10">
    <property type="entry name" value="Histone, subunit A"/>
    <property type="match status" value="1"/>
</dbReference>
<feature type="compositionally biased region" description="Basic residues" evidence="4">
    <location>
        <begin position="286"/>
        <end position="296"/>
    </location>
</feature>
<feature type="region of interest" description="Disordered" evidence="4">
    <location>
        <begin position="450"/>
        <end position="485"/>
    </location>
</feature>
<reference evidence="8 9" key="2">
    <citation type="journal article" date="2021" name="Curr. Genet.">
        <title>Genetic response to nitrogen starvation in the aggressive Eucalyptus foliar pathogen Teratosphaeria destructans.</title>
        <authorList>
            <person name="Havenga M."/>
            <person name="Wingfield B.D."/>
            <person name="Wingfield M.J."/>
            <person name="Dreyer L.L."/>
            <person name="Roets F."/>
            <person name="Aylward J."/>
        </authorList>
    </citation>
    <scope>NUCLEOTIDE SEQUENCE [LARGE SCALE GENOMIC DNA]</scope>
    <source>
        <strain evidence="8">CMW44962</strain>
    </source>
</reference>
<feature type="region of interest" description="Disordered" evidence="4">
    <location>
        <begin position="1189"/>
        <end position="1540"/>
    </location>
</feature>
<dbReference type="PANTHER" id="PTHR45614">
    <property type="entry name" value="MYB PROTEIN-RELATED"/>
    <property type="match status" value="1"/>
</dbReference>
<dbReference type="PROSITE" id="PS50090">
    <property type="entry name" value="MYB_LIKE"/>
    <property type="match status" value="3"/>
</dbReference>
<feature type="compositionally biased region" description="Low complexity" evidence="4">
    <location>
        <begin position="220"/>
        <end position="234"/>
    </location>
</feature>
<feature type="compositionally biased region" description="Basic residues" evidence="4">
    <location>
        <begin position="1298"/>
        <end position="1316"/>
    </location>
</feature>
<keyword evidence="3" id="KW-0863">Zinc-finger</keyword>
<dbReference type="GO" id="GO:0042393">
    <property type="term" value="F:histone binding"/>
    <property type="evidence" value="ECO:0007669"/>
    <property type="project" value="InterPro"/>
</dbReference>
<dbReference type="CDD" id="cd00202">
    <property type="entry name" value="ZnF_GATA"/>
    <property type="match status" value="1"/>
</dbReference>
<evidence type="ECO:0000313" key="8">
    <source>
        <dbReference type="EMBL" id="KAH9840504.1"/>
    </source>
</evidence>
<feature type="domain" description="Myb-like" evidence="6">
    <location>
        <begin position="1009"/>
        <end position="1051"/>
    </location>
</feature>
<dbReference type="EMBL" id="RIBY02000557">
    <property type="protein sequence ID" value="KAH9840504.1"/>
    <property type="molecule type" value="Genomic_DNA"/>
</dbReference>
<comment type="caution">
    <text evidence="8">The sequence shown here is derived from an EMBL/GenBank/DDBJ whole genome shotgun (WGS) entry which is preliminary data.</text>
</comment>
<feature type="domain" description="Fork-head" evidence="5">
    <location>
        <begin position="1541"/>
        <end position="1608"/>
    </location>
</feature>
<feature type="DNA-binding region" description="Fork-head" evidence="2">
    <location>
        <begin position="1541"/>
        <end position="1608"/>
    </location>
</feature>
<feature type="region of interest" description="Disordered" evidence="4">
    <location>
        <begin position="1628"/>
        <end position="1675"/>
    </location>
</feature>
<dbReference type="CDD" id="cd00167">
    <property type="entry name" value="SANT"/>
    <property type="match status" value="5"/>
</dbReference>
<dbReference type="InterPro" id="IPR036388">
    <property type="entry name" value="WH-like_DNA-bd_sf"/>
</dbReference>
<dbReference type="PRINTS" id="PR00053">
    <property type="entry name" value="FORKHEAD"/>
</dbReference>
<dbReference type="Gene3D" id="1.10.10.60">
    <property type="entry name" value="Homeodomain-like"/>
    <property type="match status" value="1"/>
</dbReference>
<dbReference type="InterPro" id="IPR009057">
    <property type="entry name" value="Homeodomain-like_sf"/>
</dbReference>
<dbReference type="GO" id="GO:0000981">
    <property type="term" value="F:DNA-binding transcription factor activity, RNA polymerase II-specific"/>
    <property type="evidence" value="ECO:0007669"/>
    <property type="project" value="TreeGrafter"/>
</dbReference>
<feature type="region of interest" description="Disordered" evidence="4">
    <location>
        <begin position="2156"/>
        <end position="2183"/>
    </location>
</feature>
<feature type="domain" description="GATA-type" evidence="7">
    <location>
        <begin position="411"/>
        <end position="449"/>
    </location>
</feature>
<dbReference type="Pfam" id="PF13921">
    <property type="entry name" value="Myb_DNA-bind_6"/>
    <property type="match status" value="1"/>
</dbReference>
<dbReference type="GO" id="GO:0005634">
    <property type="term" value="C:nucleus"/>
    <property type="evidence" value="ECO:0007669"/>
    <property type="project" value="UniProtKB-SubCell"/>
</dbReference>
<feature type="compositionally biased region" description="Basic and acidic residues" evidence="4">
    <location>
        <begin position="1427"/>
        <end position="1438"/>
    </location>
</feature>
<feature type="compositionally biased region" description="Acidic residues" evidence="4">
    <location>
        <begin position="1332"/>
        <end position="1347"/>
    </location>
</feature>
<dbReference type="Pfam" id="PF10384">
    <property type="entry name" value="Scm3"/>
    <property type="match status" value="1"/>
</dbReference>
<dbReference type="SMART" id="SM00717">
    <property type="entry name" value="SANT"/>
    <property type="match status" value="6"/>
</dbReference>
<dbReference type="SMART" id="SM00401">
    <property type="entry name" value="ZnF_GATA"/>
    <property type="match status" value="1"/>
</dbReference>
<feature type="region of interest" description="Disordered" evidence="4">
    <location>
        <begin position="822"/>
        <end position="865"/>
    </location>
</feature>
<dbReference type="SMART" id="SM00339">
    <property type="entry name" value="FH"/>
    <property type="match status" value="1"/>
</dbReference>
<proteinExistence type="predicted"/>
<keyword evidence="3" id="KW-0479">Metal-binding</keyword>
<protein>
    <submittedName>
        <fullName evidence="8">Centromere protein Scm3</fullName>
    </submittedName>
</protein>
<dbReference type="OrthoDB" id="2420608at2759"/>
<evidence type="ECO:0000256" key="2">
    <source>
        <dbReference type="PROSITE-ProRule" id="PRU00089"/>
    </source>
</evidence>
<feature type="compositionally biased region" description="Acidic residues" evidence="4">
    <location>
        <begin position="139"/>
        <end position="162"/>
    </location>
</feature>